<dbReference type="AlphaFoldDB" id="A0A7Y0B0Z9"/>
<dbReference type="RefSeq" id="WP_169595585.1">
    <property type="nucleotide sequence ID" value="NZ_JABBGK010000011.1"/>
</dbReference>
<dbReference type="InterPro" id="IPR036388">
    <property type="entry name" value="WH-like_DNA-bd_sf"/>
</dbReference>
<keyword evidence="3" id="KW-0238">DNA-binding</keyword>
<dbReference type="InterPro" id="IPR005119">
    <property type="entry name" value="LysR_subst-bd"/>
</dbReference>
<comment type="caution">
    <text evidence="6">The sequence shown here is derived from an EMBL/GenBank/DDBJ whole genome shotgun (WGS) entry which is preliminary data.</text>
</comment>
<evidence type="ECO:0000313" key="6">
    <source>
        <dbReference type="EMBL" id="NML77012.1"/>
    </source>
</evidence>
<feature type="domain" description="HTH lysR-type" evidence="5">
    <location>
        <begin position="2"/>
        <end position="59"/>
    </location>
</feature>
<evidence type="ECO:0000313" key="7">
    <source>
        <dbReference type="Proteomes" id="UP000541470"/>
    </source>
</evidence>
<keyword evidence="4" id="KW-0804">Transcription</keyword>
<evidence type="ECO:0000256" key="4">
    <source>
        <dbReference type="ARBA" id="ARBA00023163"/>
    </source>
</evidence>
<dbReference type="InterPro" id="IPR036390">
    <property type="entry name" value="WH_DNA-bd_sf"/>
</dbReference>
<evidence type="ECO:0000256" key="1">
    <source>
        <dbReference type="ARBA" id="ARBA00009437"/>
    </source>
</evidence>
<dbReference type="Gene3D" id="3.40.190.290">
    <property type="match status" value="1"/>
</dbReference>
<dbReference type="InterPro" id="IPR000847">
    <property type="entry name" value="LysR_HTH_N"/>
</dbReference>
<evidence type="ECO:0000256" key="3">
    <source>
        <dbReference type="ARBA" id="ARBA00023125"/>
    </source>
</evidence>
<dbReference type="PROSITE" id="PS50931">
    <property type="entry name" value="HTH_LYSR"/>
    <property type="match status" value="1"/>
</dbReference>
<dbReference type="Pfam" id="PF03466">
    <property type="entry name" value="LysR_substrate"/>
    <property type="match status" value="1"/>
</dbReference>
<proteinExistence type="inferred from homology"/>
<sequence length="289" mass="31483">MLDWDDLRYFVALADHRSLSAAARTLKVDHATVARRVAALEEKSGLRLFDRRARRYLLTGQGLRIAEHARRMEAEVFALERGLIEAAGETPVEISVSAPPVLAASLIAPRLPAFYAEHAHIRLHIGTEARNVSLTRREADIAVRLSRPSDPQLVIRKAGQVCYRLYGSPAYLRSREPADYVFIAFDELLDDTPQQAWLKQMAAERAIVLRTNDLGLQCAAAAAGAGLAVLPDFAAAAAGLQAIGGETDEVRRDAYITYHEDLRGSTPIAATASFLAECVGTGSGRRPAE</sequence>
<dbReference type="PANTHER" id="PTHR30537">
    <property type="entry name" value="HTH-TYPE TRANSCRIPTIONAL REGULATOR"/>
    <property type="match status" value="1"/>
</dbReference>
<protein>
    <submittedName>
        <fullName evidence="6">LysR family transcriptional regulator</fullName>
    </submittedName>
</protein>
<dbReference type="EMBL" id="JABBGK010000011">
    <property type="protein sequence ID" value="NML77012.1"/>
    <property type="molecule type" value="Genomic_DNA"/>
</dbReference>
<dbReference type="Pfam" id="PF00126">
    <property type="entry name" value="HTH_1"/>
    <property type="match status" value="1"/>
</dbReference>
<dbReference type="PANTHER" id="PTHR30537:SF3">
    <property type="entry name" value="TRANSCRIPTIONAL REGULATORY PROTEIN"/>
    <property type="match status" value="1"/>
</dbReference>
<dbReference type="SUPFAM" id="SSF53850">
    <property type="entry name" value="Periplasmic binding protein-like II"/>
    <property type="match status" value="1"/>
</dbReference>
<keyword evidence="2" id="KW-0805">Transcription regulation</keyword>
<keyword evidence="7" id="KW-1185">Reference proteome</keyword>
<accession>A0A7Y0B0Z9</accession>
<reference evidence="6 7" key="1">
    <citation type="submission" date="2020-04" db="EMBL/GenBank/DDBJ databases">
        <title>Rhizobium sp. S-51 isolated from soil.</title>
        <authorList>
            <person name="Dahal R.H."/>
        </authorList>
    </citation>
    <scope>NUCLEOTIDE SEQUENCE [LARGE SCALE GENOMIC DNA]</scope>
    <source>
        <strain evidence="6 7">S-51</strain>
    </source>
</reference>
<gene>
    <name evidence="6" type="ORF">HHL25_23005</name>
</gene>
<evidence type="ECO:0000256" key="2">
    <source>
        <dbReference type="ARBA" id="ARBA00023015"/>
    </source>
</evidence>
<comment type="similarity">
    <text evidence="1">Belongs to the LysR transcriptional regulatory family.</text>
</comment>
<name>A0A7Y0B0Z9_9HYPH</name>
<dbReference type="GO" id="GO:0006351">
    <property type="term" value="P:DNA-templated transcription"/>
    <property type="evidence" value="ECO:0007669"/>
    <property type="project" value="TreeGrafter"/>
</dbReference>
<dbReference type="Proteomes" id="UP000541470">
    <property type="component" value="Unassembled WGS sequence"/>
</dbReference>
<dbReference type="InterPro" id="IPR058163">
    <property type="entry name" value="LysR-type_TF_proteobact-type"/>
</dbReference>
<dbReference type="GO" id="GO:0043565">
    <property type="term" value="F:sequence-specific DNA binding"/>
    <property type="evidence" value="ECO:0007669"/>
    <property type="project" value="TreeGrafter"/>
</dbReference>
<dbReference type="Gene3D" id="1.10.10.10">
    <property type="entry name" value="Winged helix-like DNA-binding domain superfamily/Winged helix DNA-binding domain"/>
    <property type="match status" value="1"/>
</dbReference>
<dbReference type="SUPFAM" id="SSF46785">
    <property type="entry name" value="Winged helix' DNA-binding domain"/>
    <property type="match status" value="1"/>
</dbReference>
<organism evidence="6 7">
    <name type="scientific">Rhizobium terricola</name>
    <dbReference type="NCBI Taxonomy" id="2728849"/>
    <lineage>
        <taxon>Bacteria</taxon>
        <taxon>Pseudomonadati</taxon>
        <taxon>Pseudomonadota</taxon>
        <taxon>Alphaproteobacteria</taxon>
        <taxon>Hyphomicrobiales</taxon>
        <taxon>Rhizobiaceae</taxon>
        <taxon>Rhizobium/Agrobacterium group</taxon>
        <taxon>Rhizobium</taxon>
    </lineage>
</organism>
<evidence type="ECO:0000259" key="5">
    <source>
        <dbReference type="PROSITE" id="PS50931"/>
    </source>
</evidence>
<dbReference type="GO" id="GO:0003700">
    <property type="term" value="F:DNA-binding transcription factor activity"/>
    <property type="evidence" value="ECO:0007669"/>
    <property type="project" value="InterPro"/>
</dbReference>